<dbReference type="EMBL" id="WYDN01000010">
    <property type="protein sequence ID" value="NAZ16759.1"/>
    <property type="molecule type" value="Genomic_DNA"/>
</dbReference>
<reference evidence="2 3" key="1">
    <citation type="submission" date="2020-01" db="EMBL/GenBank/DDBJ databases">
        <title>Glutamicibacter soli M275.</title>
        <authorList>
            <person name="Meng X."/>
        </authorList>
    </citation>
    <scope>NUCLEOTIDE SEQUENCE [LARGE SCALE GENOMIC DNA]</scope>
    <source>
        <strain evidence="2 3">M275</strain>
    </source>
</reference>
<evidence type="ECO:0000313" key="2">
    <source>
        <dbReference type="EMBL" id="NAZ16759.1"/>
    </source>
</evidence>
<keyword evidence="1" id="KW-0472">Membrane</keyword>
<dbReference type="Proteomes" id="UP000477543">
    <property type="component" value="Unassembled WGS sequence"/>
</dbReference>
<feature type="transmembrane region" description="Helical" evidence="1">
    <location>
        <begin position="20"/>
        <end position="37"/>
    </location>
</feature>
<evidence type="ECO:0000256" key="1">
    <source>
        <dbReference type="SAM" id="Phobius"/>
    </source>
</evidence>
<organism evidence="2 3">
    <name type="scientific">Glutamicibacter soli</name>
    <dbReference type="NCBI Taxonomy" id="453836"/>
    <lineage>
        <taxon>Bacteria</taxon>
        <taxon>Bacillati</taxon>
        <taxon>Actinomycetota</taxon>
        <taxon>Actinomycetes</taxon>
        <taxon>Micrococcales</taxon>
        <taxon>Micrococcaceae</taxon>
        <taxon>Glutamicibacter</taxon>
    </lineage>
</organism>
<keyword evidence="1" id="KW-0812">Transmembrane</keyword>
<accession>A0A6L9G6C2</accession>
<sequence>MEIDSLWEWMGPGIEGLGEFAPAVAPIVAAAAAWAAVRTLRLRTRVDHADQWWKRVEYAILLLDSENQALHATGIGLLKVQAGTAAPELAWKNGKDIVKYGWRARTRWHVNRAELAIVRSLASELIAAEFVVEDLSNPSAEGHSRTDHQRETEKE</sequence>
<proteinExistence type="predicted"/>
<dbReference type="RefSeq" id="WP_161449397.1">
    <property type="nucleotide sequence ID" value="NZ_WYDN01000010.1"/>
</dbReference>
<evidence type="ECO:0000313" key="3">
    <source>
        <dbReference type="Proteomes" id="UP000477543"/>
    </source>
</evidence>
<protein>
    <submittedName>
        <fullName evidence="2">Uncharacterized protein</fullName>
    </submittedName>
</protein>
<comment type="caution">
    <text evidence="2">The sequence shown here is derived from an EMBL/GenBank/DDBJ whole genome shotgun (WGS) entry which is preliminary data.</text>
</comment>
<keyword evidence="1" id="KW-1133">Transmembrane helix</keyword>
<dbReference type="AlphaFoldDB" id="A0A6L9G6C2"/>
<gene>
    <name evidence="2" type="ORF">GT020_11890</name>
</gene>
<name>A0A6L9G6C2_9MICC</name>